<dbReference type="AlphaFoldDB" id="A0AAV9A580"/>
<dbReference type="InterPro" id="IPR011990">
    <property type="entry name" value="TPR-like_helical_dom_sf"/>
</dbReference>
<evidence type="ECO:0000313" key="4">
    <source>
        <dbReference type="EMBL" id="KAK1259281.1"/>
    </source>
</evidence>
<evidence type="ECO:0000259" key="3">
    <source>
        <dbReference type="Pfam" id="PF14432"/>
    </source>
</evidence>
<dbReference type="InterPro" id="IPR046849">
    <property type="entry name" value="E2_motif"/>
</dbReference>
<dbReference type="GO" id="GO:0009451">
    <property type="term" value="P:RNA modification"/>
    <property type="evidence" value="ECO:0007669"/>
    <property type="project" value="InterPro"/>
</dbReference>
<keyword evidence="5" id="KW-1185">Reference proteome</keyword>
<feature type="repeat" description="PPR" evidence="2">
    <location>
        <begin position="280"/>
        <end position="314"/>
    </location>
</feature>
<reference evidence="4" key="1">
    <citation type="journal article" date="2023" name="Nat. Commun.">
        <title>Diploid and tetraploid genomes of Acorus and the evolution of monocots.</title>
        <authorList>
            <person name="Ma L."/>
            <person name="Liu K.W."/>
            <person name="Li Z."/>
            <person name="Hsiao Y.Y."/>
            <person name="Qi Y."/>
            <person name="Fu T."/>
            <person name="Tang G.D."/>
            <person name="Zhang D."/>
            <person name="Sun W.H."/>
            <person name="Liu D.K."/>
            <person name="Li Y."/>
            <person name="Chen G.Z."/>
            <person name="Liu X.D."/>
            <person name="Liao X.Y."/>
            <person name="Jiang Y.T."/>
            <person name="Yu X."/>
            <person name="Hao Y."/>
            <person name="Huang J."/>
            <person name="Zhao X.W."/>
            <person name="Ke S."/>
            <person name="Chen Y.Y."/>
            <person name="Wu W.L."/>
            <person name="Hsu J.L."/>
            <person name="Lin Y.F."/>
            <person name="Huang M.D."/>
            <person name="Li C.Y."/>
            <person name="Huang L."/>
            <person name="Wang Z.W."/>
            <person name="Zhao X."/>
            <person name="Zhong W.Y."/>
            <person name="Peng D.H."/>
            <person name="Ahmad S."/>
            <person name="Lan S."/>
            <person name="Zhang J.S."/>
            <person name="Tsai W.C."/>
            <person name="Van de Peer Y."/>
            <person name="Liu Z.J."/>
        </authorList>
    </citation>
    <scope>NUCLEOTIDE SEQUENCE</scope>
    <source>
        <strain evidence="4">SCP</strain>
    </source>
</reference>
<feature type="domain" description="DYW" evidence="3">
    <location>
        <begin position="494"/>
        <end position="586"/>
    </location>
</feature>
<dbReference type="EMBL" id="JAUJYN010000012">
    <property type="protein sequence ID" value="KAK1259281.1"/>
    <property type="molecule type" value="Genomic_DNA"/>
</dbReference>
<dbReference type="Proteomes" id="UP001179952">
    <property type="component" value="Unassembled WGS sequence"/>
</dbReference>
<sequence length="586" mass="64408">MLPTIPEIPLHPRAACTLLRSLSPSHLRQAQQLHSHTTISGDSLRYPLLVNHLISFYSRSGHPFLSSLVFSSALTKTHISYTSLASAFASNGLPHLSLSLFRTIHSLRLPLDDRALPIFAKACASAADARLGRCVHSLACRTGFSSNVFVGSSLVDMYAKSGHLFDARRLFDEMPVRNVVSWGGLIHGYSLSGETEMGLCLFREAVRDRDVGVNDFTLSCIVQMCGVDTLLELGAQTHALCLKTGFGSSSFVGSSLVSLYSRCGSVEDARRVFAGIGFKNLGAWNSMMVAFAVHGRTESAFWLFRLMGEAGVRPNFITFLSLLSACSHAGLVEEGKRYFAMMGDHGIEPGHQHYACMVDLLSRAGRLSEAVEFIINMPIEPPESAWGALLTGCRIHKDIKTAAFVAERLLALNSHASGLHMLLTNAYAAAGMYEEAAKARKAMRDRGVKKETGLSWIEFDSRVHTFVSGDRSHPLSGEIYQKLDELGEELERLGYVADTSVVLRDLGGEEKRRVAAHHSERLAVAFGLISFPADRPIRVMKNIRVCGDCHTVFKFMSRCTGRTIILRDNNRFHHFVGGSCSCGDYW</sequence>
<comment type="caution">
    <text evidence="4">The sequence shown here is derived from an EMBL/GenBank/DDBJ whole genome shotgun (WGS) entry which is preliminary data.</text>
</comment>
<gene>
    <name evidence="4" type="ORF">QJS04_geneDACA010285</name>
</gene>
<dbReference type="Pfam" id="PF14432">
    <property type="entry name" value="DYW_deaminase"/>
    <property type="match status" value="1"/>
</dbReference>
<dbReference type="GO" id="GO:0003723">
    <property type="term" value="F:RNA binding"/>
    <property type="evidence" value="ECO:0007669"/>
    <property type="project" value="InterPro"/>
</dbReference>
<dbReference type="InterPro" id="IPR046960">
    <property type="entry name" value="PPR_At4g14850-like_plant"/>
</dbReference>
<dbReference type="Pfam" id="PF13041">
    <property type="entry name" value="PPR_2"/>
    <property type="match status" value="1"/>
</dbReference>
<dbReference type="Gene3D" id="1.25.40.10">
    <property type="entry name" value="Tetratricopeptide repeat domain"/>
    <property type="match status" value="4"/>
</dbReference>
<feature type="repeat" description="PPR" evidence="2">
    <location>
        <begin position="315"/>
        <end position="349"/>
    </location>
</feature>
<proteinExistence type="predicted"/>
<dbReference type="NCBIfam" id="TIGR00756">
    <property type="entry name" value="PPR"/>
    <property type="match status" value="2"/>
</dbReference>
<accession>A0AAV9A580</accession>
<dbReference type="PANTHER" id="PTHR47926">
    <property type="entry name" value="PENTATRICOPEPTIDE REPEAT-CONTAINING PROTEIN"/>
    <property type="match status" value="1"/>
</dbReference>
<dbReference type="InterPro" id="IPR032867">
    <property type="entry name" value="DYW_dom"/>
</dbReference>
<evidence type="ECO:0000256" key="2">
    <source>
        <dbReference type="PROSITE-ProRule" id="PRU00708"/>
    </source>
</evidence>
<dbReference type="GO" id="GO:0008270">
    <property type="term" value="F:zinc ion binding"/>
    <property type="evidence" value="ECO:0007669"/>
    <property type="project" value="InterPro"/>
</dbReference>
<keyword evidence="1" id="KW-0677">Repeat</keyword>
<feature type="repeat" description="PPR" evidence="2">
    <location>
        <begin position="147"/>
        <end position="181"/>
    </location>
</feature>
<dbReference type="PROSITE" id="PS51375">
    <property type="entry name" value="PPR"/>
    <property type="match status" value="3"/>
</dbReference>
<dbReference type="FunFam" id="1.25.40.10:FF:000344">
    <property type="entry name" value="Pentatricopeptide repeat-containing protein"/>
    <property type="match status" value="1"/>
</dbReference>
<dbReference type="Pfam" id="PF20431">
    <property type="entry name" value="E_motif"/>
    <property type="match status" value="1"/>
</dbReference>
<organism evidence="4 5">
    <name type="scientific">Acorus gramineus</name>
    <name type="common">Dwarf sweet flag</name>
    <dbReference type="NCBI Taxonomy" id="55184"/>
    <lineage>
        <taxon>Eukaryota</taxon>
        <taxon>Viridiplantae</taxon>
        <taxon>Streptophyta</taxon>
        <taxon>Embryophyta</taxon>
        <taxon>Tracheophyta</taxon>
        <taxon>Spermatophyta</taxon>
        <taxon>Magnoliopsida</taxon>
        <taxon>Liliopsida</taxon>
        <taxon>Acoraceae</taxon>
        <taxon>Acorus</taxon>
    </lineage>
</organism>
<name>A0AAV9A580_ACOGR</name>
<dbReference type="InterPro" id="IPR002885">
    <property type="entry name" value="PPR_rpt"/>
</dbReference>
<evidence type="ECO:0000313" key="5">
    <source>
        <dbReference type="Proteomes" id="UP001179952"/>
    </source>
</evidence>
<dbReference type="FunFam" id="1.25.40.10:FF:000407">
    <property type="entry name" value="Putative pentatricopeptide repeat-containing protein"/>
    <property type="match status" value="1"/>
</dbReference>
<evidence type="ECO:0000256" key="1">
    <source>
        <dbReference type="ARBA" id="ARBA00022737"/>
    </source>
</evidence>
<protein>
    <submittedName>
        <fullName evidence="4">Pentatricopeptide repeat-containing protein</fullName>
    </submittedName>
</protein>
<reference evidence="4" key="2">
    <citation type="submission" date="2023-06" db="EMBL/GenBank/DDBJ databases">
        <authorList>
            <person name="Ma L."/>
            <person name="Liu K.-W."/>
            <person name="Li Z."/>
            <person name="Hsiao Y.-Y."/>
            <person name="Qi Y."/>
            <person name="Fu T."/>
            <person name="Tang G."/>
            <person name="Zhang D."/>
            <person name="Sun W.-H."/>
            <person name="Liu D.-K."/>
            <person name="Li Y."/>
            <person name="Chen G.-Z."/>
            <person name="Liu X.-D."/>
            <person name="Liao X.-Y."/>
            <person name="Jiang Y.-T."/>
            <person name="Yu X."/>
            <person name="Hao Y."/>
            <person name="Huang J."/>
            <person name="Zhao X.-W."/>
            <person name="Ke S."/>
            <person name="Chen Y.-Y."/>
            <person name="Wu W.-L."/>
            <person name="Hsu J.-L."/>
            <person name="Lin Y.-F."/>
            <person name="Huang M.-D."/>
            <person name="Li C.-Y."/>
            <person name="Huang L."/>
            <person name="Wang Z.-W."/>
            <person name="Zhao X."/>
            <person name="Zhong W.-Y."/>
            <person name="Peng D.-H."/>
            <person name="Ahmad S."/>
            <person name="Lan S."/>
            <person name="Zhang J.-S."/>
            <person name="Tsai W.-C."/>
            <person name="Van De Peer Y."/>
            <person name="Liu Z.-J."/>
        </authorList>
    </citation>
    <scope>NUCLEOTIDE SEQUENCE</scope>
    <source>
        <strain evidence="4">SCP</strain>
        <tissue evidence="4">Leaves</tissue>
    </source>
</reference>
<dbReference type="Pfam" id="PF01535">
    <property type="entry name" value="PPR"/>
    <property type="match status" value="5"/>
</dbReference>
<dbReference type="Pfam" id="PF20430">
    <property type="entry name" value="Eplus_motif"/>
    <property type="match status" value="1"/>
</dbReference>
<dbReference type="InterPro" id="IPR046848">
    <property type="entry name" value="E_motif"/>
</dbReference>
<dbReference type="PANTHER" id="PTHR47926:SF351">
    <property type="entry name" value="MITOCHONDRIAL RNAEDITING FACTOR 1"/>
    <property type="match status" value="1"/>
</dbReference>